<dbReference type="PANTHER" id="PTHR33916:SF8">
    <property type="entry name" value="OS05G0272800 PROTEIN"/>
    <property type="match status" value="1"/>
</dbReference>
<sequence length="934" mass="103915">MRNLRWAMDSGFWDLDMSTPRVIDGVARPVCGDPLPLGLSRGTRLSRPKQIDFMQRFLFMPFVPTYVGDPTSRGHGFSLQRVITLPFRENWFATVLGQLNLQKLISSVKECRSNNNVDSSWLRNIGKLLCSKSIYGLGLCSEFLITPDSTLLVSSDVGGEKNRPRNKAVFYHKFPWHDLTVEAVWPELFVDKVGTYWDVPLLMTIDLASLATDSGLSNHFCIHYNGGEPKQFDGDQLGQIPPTLLPGICVKHAFSIKKDVDIWRNKASKLKMVQPYDILLSDPHISTSGIIGAVVTASFGDTSVRSQGKDAILGPGGFNLHSHGKKSALLADLFASVSCTAQHGYFQRLFLDLTRLHARLDFPSGSKFLAGAARLAQDLYHSQPPGLEAVQAICPDVTLSLQQQIGGPFSVRVDSRLGLDLNNRDWHAHVHDSVFAIEYALQVLGSAKAVLWYSTKQREAMIELRFFETFFSASEQRYISALGDPGMRRDGLRVAFEGWNFCNEVGKEAPGMGSPRAADCFDLLSNSSLKHRVTEADNKLGIGKPFLGLSPKAMNNPDLYAVEKELYLGSLCEVAGNPWQYWTVMLKNGNYDTMSGLCPKNGKKVNPYKGGNFPCFGVGCMNQPILYHQQTELSGMGEMRGNFSGTYDLGSDIRNGINGISYFEVVWEKKVGTGSWSFRHKLKTSKNYPWLMLYLRADATKGFSGGYHYDTRGIMKTLPESPNFKVKFSLDVKQGGGPKSQFYLVDIGSCWKNSGAPCDGDVLTDVTRYSEMIINPETQSWCSPTSLANCPPFHITPNNIKIYRNDTANFPYAAYHYYCAPGNALHLEQPVSLCDPYSNPQAQELVQILPHPIWAAYGYPTKPGEGWVGDPRTWELNVGGLSSRLYFYQDPGTPPARRIWSSIDVGTEIYVSDQDEVAEWILSDFNVLFASPTS</sequence>
<dbReference type="OrthoDB" id="1901892at2759"/>
<evidence type="ECO:0000313" key="3">
    <source>
        <dbReference type="Proteomes" id="UP001141806"/>
    </source>
</evidence>
<keyword evidence="3" id="KW-1185">Reference proteome</keyword>
<dbReference type="AlphaFoldDB" id="A0A9Q0JWS2"/>
<proteinExistence type="predicted"/>
<dbReference type="InterPro" id="IPR056122">
    <property type="entry name" value="DUF7705"/>
</dbReference>
<comment type="caution">
    <text evidence="2">The sequence shown here is derived from an EMBL/GenBank/DDBJ whole genome shotgun (WGS) entry which is preliminary data.</text>
</comment>
<dbReference type="Pfam" id="PF24804">
    <property type="entry name" value="DUF7705"/>
    <property type="match status" value="1"/>
</dbReference>
<evidence type="ECO:0000259" key="1">
    <source>
        <dbReference type="Pfam" id="PF24804"/>
    </source>
</evidence>
<feature type="domain" description="DUF7705" evidence="1">
    <location>
        <begin position="479"/>
        <end position="928"/>
    </location>
</feature>
<dbReference type="EMBL" id="JAMYWD010000011">
    <property type="protein sequence ID" value="KAJ4955534.1"/>
    <property type="molecule type" value="Genomic_DNA"/>
</dbReference>
<protein>
    <recommendedName>
        <fullName evidence="1">DUF7705 domain-containing protein</fullName>
    </recommendedName>
</protein>
<gene>
    <name evidence="2" type="ORF">NE237_012317</name>
</gene>
<organism evidence="2 3">
    <name type="scientific">Protea cynaroides</name>
    <dbReference type="NCBI Taxonomy" id="273540"/>
    <lineage>
        <taxon>Eukaryota</taxon>
        <taxon>Viridiplantae</taxon>
        <taxon>Streptophyta</taxon>
        <taxon>Embryophyta</taxon>
        <taxon>Tracheophyta</taxon>
        <taxon>Spermatophyta</taxon>
        <taxon>Magnoliopsida</taxon>
        <taxon>Proteales</taxon>
        <taxon>Proteaceae</taxon>
        <taxon>Protea</taxon>
    </lineage>
</organism>
<evidence type="ECO:0000313" key="2">
    <source>
        <dbReference type="EMBL" id="KAJ4955534.1"/>
    </source>
</evidence>
<name>A0A9Q0JWS2_9MAGN</name>
<accession>A0A9Q0JWS2</accession>
<dbReference type="Proteomes" id="UP001141806">
    <property type="component" value="Unassembled WGS sequence"/>
</dbReference>
<reference evidence="2" key="1">
    <citation type="journal article" date="2023" name="Plant J.">
        <title>The genome of the king protea, Protea cynaroides.</title>
        <authorList>
            <person name="Chang J."/>
            <person name="Duong T.A."/>
            <person name="Schoeman C."/>
            <person name="Ma X."/>
            <person name="Roodt D."/>
            <person name="Barker N."/>
            <person name="Li Z."/>
            <person name="Van de Peer Y."/>
            <person name="Mizrachi E."/>
        </authorList>
    </citation>
    <scope>NUCLEOTIDE SEQUENCE</scope>
    <source>
        <tissue evidence="2">Young leaves</tissue>
    </source>
</reference>
<dbReference type="PANTHER" id="PTHR33916">
    <property type="entry name" value="EXPANSIN-LIKE EG45 DOMAIN-CONTAINING PROTEIN"/>
    <property type="match status" value="1"/>
</dbReference>